<reference evidence="8 9" key="1">
    <citation type="journal article" date="2012" name="Genome Biol.">
        <title>Genome and low-iron response of an oceanic diatom adapted to chronic iron limitation.</title>
        <authorList>
            <person name="Lommer M."/>
            <person name="Specht M."/>
            <person name="Roy A.S."/>
            <person name="Kraemer L."/>
            <person name="Andreson R."/>
            <person name="Gutowska M.A."/>
            <person name="Wolf J."/>
            <person name="Bergner S.V."/>
            <person name="Schilhabel M.B."/>
            <person name="Klostermeier U.C."/>
            <person name="Beiko R.G."/>
            <person name="Rosenstiel P."/>
            <person name="Hippler M."/>
            <person name="Laroche J."/>
        </authorList>
    </citation>
    <scope>NUCLEOTIDE SEQUENCE [LARGE SCALE GENOMIC DNA]</scope>
    <source>
        <strain evidence="8 9">CCMP1005</strain>
    </source>
</reference>
<evidence type="ECO:0000256" key="5">
    <source>
        <dbReference type="ARBA" id="ARBA00022840"/>
    </source>
</evidence>
<sequence length="451" mass="50841">MHGNVEADSNVRMTIQMSDQCLEPPMDPPPFQPATIRKCIRTLVRVCLNNSHEVHSREVFILTPLMSSTDALLARHTSSQASNIDVDDDSTEDEKSNSSLSSSDFETTDEDEVSDEEFSDTKESESTSNGIRSELESNGSAQQPQSPRGDTSTPPAGFRMQAYLLSRQALFENRHGVSTTYIYHARILKQGATNIWVNTGEECAVKAVAWNDIRARRSRMSEDILKEVAALQYVSDWHRKAGLGPLSSLDTHVMTADVIMSNETHLLVVMPFCPGGDLCELVAASPQERLTETEARYWFRQILKGLESLQRMRICHRDLSPENFMILENEALVIDFGMCLRIPYTGNSRHLISQRIPAGKKPHVAPEIMLERPLDGHAIDLWAVGTILLFLLTGQRFKNPPLRDHALDRVELGISQEAMDLLRKMFRLDSNDRLSLKEVTNHPWTCSQFLH</sequence>
<feature type="domain" description="Protein kinase" evidence="7">
    <location>
        <begin position="164"/>
        <end position="445"/>
    </location>
</feature>
<evidence type="ECO:0000259" key="7">
    <source>
        <dbReference type="PROSITE" id="PS50011"/>
    </source>
</evidence>
<dbReference type="Pfam" id="PF00069">
    <property type="entry name" value="Pkinase"/>
    <property type="match status" value="1"/>
</dbReference>
<keyword evidence="4" id="KW-0418">Kinase</keyword>
<proteinExistence type="predicted"/>
<evidence type="ECO:0000256" key="2">
    <source>
        <dbReference type="ARBA" id="ARBA00022679"/>
    </source>
</evidence>
<dbReference type="OMA" id="SDKIGCP"/>
<feature type="compositionally biased region" description="Polar residues" evidence="6">
    <location>
        <begin position="126"/>
        <end position="154"/>
    </location>
</feature>
<dbReference type="Gene3D" id="1.10.510.10">
    <property type="entry name" value="Transferase(Phosphotransferase) domain 1"/>
    <property type="match status" value="1"/>
</dbReference>
<dbReference type="Proteomes" id="UP000266841">
    <property type="component" value="Unassembled WGS sequence"/>
</dbReference>
<evidence type="ECO:0000256" key="6">
    <source>
        <dbReference type="SAM" id="MobiDB-lite"/>
    </source>
</evidence>
<keyword evidence="9" id="KW-1185">Reference proteome</keyword>
<organism evidence="8 9">
    <name type="scientific">Thalassiosira oceanica</name>
    <name type="common">Marine diatom</name>
    <dbReference type="NCBI Taxonomy" id="159749"/>
    <lineage>
        <taxon>Eukaryota</taxon>
        <taxon>Sar</taxon>
        <taxon>Stramenopiles</taxon>
        <taxon>Ochrophyta</taxon>
        <taxon>Bacillariophyta</taxon>
        <taxon>Coscinodiscophyceae</taxon>
        <taxon>Thalassiosirophycidae</taxon>
        <taxon>Thalassiosirales</taxon>
        <taxon>Thalassiosiraceae</taxon>
        <taxon>Thalassiosira</taxon>
    </lineage>
</organism>
<dbReference type="InterPro" id="IPR011009">
    <property type="entry name" value="Kinase-like_dom_sf"/>
</dbReference>
<keyword evidence="3" id="KW-0547">Nucleotide-binding</keyword>
<accession>K0T7I2</accession>
<protein>
    <recommendedName>
        <fullName evidence="7">Protein kinase domain-containing protein</fullName>
    </recommendedName>
</protein>
<evidence type="ECO:0000313" key="9">
    <source>
        <dbReference type="Proteomes" id="UP000266841"/>
    </source>
</evidence>
<evidence type="ECO:0000256" key="4">
    <source>
        <dbReference type="ARBA" id="ARBA00022777"/>
    </source>
</evidence>
<evidence type="ECO:0000313" key="8">
    <source>
        <dbReference type="EMBL" id="EJK66442.1"/>
    </source>
</evidence>
<evidence type="ECO:0000256" key="3">
    <source>
        <dbReference type="ARBA" id="ARBA00022741"/>
    </source>
</evidence>
<dbReference type="EMBL" id="AGNL01014966">
    <property type="protein sequence ID" value="EJK66442.1"/>
    <property type="molecule type" value="Genomic_DNA"/>
</dbReference>
<feature type="compositionally biased region" description="Acidic residues" evidence="6">
    <location>
        <begin position="106"/>
        <end position="118"/>
    </location>
</feature>
<dbReference type="SUPFAM" id="SSF56112">
    <property type="entry name" value="Protein kinase-like (PK-like)"/>
    <property type="match status" value="1"/>
</dbReference>
<keyword evidence="2" id="KW-0808">Transferase</keyword>
<dbReference type="GO" id="GO:0005524">
    <property type="term" value="F:ATP binding"/>
    <property type="evidence" value="ECO:0007669"/>
    <property type="project" value="UniProtKB-KW"/>
</dbReference>
<dbReference type="InterPro" id="IPR000719">
    <property type="entry name" value="Prot_kinase_dom"/>
</dbReference>
<dbReference type="InterPro" id="IPR008266">
    <property type="entry name" value="Tyr_kinase_AS"/>
</dbReference>
<dbReference type="AlphaFoldDB" id="K0T7I2"/>
<dbReference type="PROSITE" id="PS00109">
    <property type="entry name" value="PROTEIN_KINASE_TYR"/>
    <property type="match status" value="1"/>
</dbReference>
<feature type="region of interest" description="Disordered" evidence="6">
    <location>
        <begin position="79"/>
        <end position="157"/>
    </location>
</feature>
<dbReference type="GO" id="GO:0005634">
    <property type="term" value="C:nucleus"/>
    <property type="evidence" value="ECO:0007669"/>
    <property type="project" value="TreeGrafter"/>
</dbReference>
<dbReference type="PROSITE" id="PS50011">
    <property type="entry name" value="PROTEIN_KINASE_DOM"/>
    <property type="match status" value="1"/>
</dbReference>
<dbReference type="PANTHER" id="PTHR24345">
    <property type="entry name" value="SERINE/THREONINE-PROTEIN KINASE PLK"/>
    <property type="match status" value="1"/>
</dbReference>
<dbReference type="PANTHER" id="PTHR24345:SF91">
    <property type="entry name" value="SERINE_THREONINE-PROTEIN KINASE PLK4"/>
    <property type="match status" value="1"/>
</dbReference>
<keyword evidence="1" id="KW-0723">Serine/threonine-protein kinase</keyword>
<dbReference type="OrthoDB" id="10252171at2759"/>
<comment type="caution">
    <text evidence="8">The sequence shown here is derived from an EMBL/GenBank/DDBJ whole genome shotgun (WGS) entry which is preliminary data.</text>
</comment>
<dbReference type="GO" id="GO:0004674">
    <property type="term" value="F:protein serine/threonine kinase activity"/>
    <property type="evidence" value="ECO:0007669"/>
    <property type="project" value="UniProtKB-KW"/>
</dbReference>
<gene>
    <name evidence="8" type="ORF">THAOC_12646</name>
</gene>
<name>K0T7I2_THAOC</name>
<keyword evidence="5" id="KW-0067">ATP-binding</keyword>
<evidence type="ECO:0000256" key="1">
    <source>
        <dbReference type="ARBA" id="ARBA00022527"/>
    </source>
</evidence>
<dbReference type="eggNOG" id="KOG0588">
    <property type="taxonomic scope" value="Eukaryota"/>
</dbReference>